<accession>A0ABP9RUQ0</accession>
<dbReference type="InterPro" id="IPR005561">
    <property type="entry name" value="ANTAR"/>
</dbReference>
<dbReference type="Gene3D" id="3.30.450.40">
    <property type="match status" value="1"/>
</dbReference>
<dbReference type="InterPro" id="IPR036388">
    <property type="entry name" value="WH-like_DNA-bd_sf"/>
</dbReference>
<sequence>MGADGRLRLSALVVEAADGVALTVDHVGVVTVHAAGVDAVAITVALAASPRETVYASDQLAADMEELTTTLGEGPGVDALADGPALAADLNEARRRVRWPVFAPAAIEGGVRAAFALPLQVGGIHLGVMDLYRVRAGPLNPGQLADALLLADTACALLLDTASTGATGYRLEGASLQHPEVHQATGMIIAQAGVSAAVALIRLRAYAYVHDQRLRQVAGDVVARRLRFHSDAGDGDSPDDTEEK</sequence>
<keyword evidence="5" id="KW-1185">Reference proteome</keyword>
<dbReference type="RefSeq" id="WP_345630418.1">
    <property type="nucleotide sequence ID" value="NZ_BAABJQ010000008.1"/>
</dbReference>
<feature type="domain" description="ANTAR" evidence="3">
    <location>
        <begin position="167"/>
        <end position="222"/>
    </location>
</feature>
<dbReference type="Gene3D" id="1.10.10.10">
    <property type="entry name" value="Winged helix-like DNA-binding domain superfamily/Winged helix DNA-binding domain"/>
    <property type="match status" value="1"/>
</dbReference>
<reference evidence="5" key="1">
    <citation type="journal article" date="2019" name="Int. J. Syst. Evol. Microbiol.">
        <title>The Global Catalogue of Microorganisms (GCM) 10K type strain sequencing project: providing services to taxonomists for standard genome sequencing and annotation.</title>
        <authorList>
            <consortium name="The Broad Institute Genomics Platform"/>
            <consortium name="The Broad Institute Genome Sequencing Center for Infectious Disease"/>
            <person name="Wu L."/>
            <person name="Ma J."/>
        </authorList>
    </citation>
    <scope>NUCLEOTIDE SEQUENCE [LARGE SCALE GENOMIC DNA]</scope>
    <source>
        <strain evidence="5">JCM 18304</strain>
    </source>
</reference>
<evidence type="ECO:0000313" key="4">
    <source>
        <dbReference type="EMBL" id="GAA5186374.1"/>
    </source>
</evidence>
<keyword evidence="1" id="KW-0805">Transcription regulation</keyword>
<dbReference type="EMBL" id="BAABJQ010000008">
    <property type="protein sequence ID" value="GAA5186374.1"/>
    <property type="molecule type" value="Genomic_DNA"/>
</dbReference>
<keyword evidence="2" id="KW-0804">Transcription</keyword>
<protein>
    <submittedName>
        <fullName evidence="4">GAF domain-containing protein</fullName>
    </submittedName>
</protein>
<evidence type="ECO:0000256" key="2">
    <source>
        <dbReference type="ARBA" id="ARBA00023163"/>
    </source>
</evidence>
<organism evidence="4 5">
    <name type="scientific">Rugosimonospora acidiphila</name>
    <dbReference type="NCBI Taxonomy" id="556531"/>
    <lineage>
        <taxon>Bacteria</taxon>
        <taxon>Bacillati</taxon>
        <taxon>Actinomycetota</taxon>
        <taxon>Actinomycetes</taxon>
        <taxon>Micromonosporales</taxon>
        <taxon>Micromonosporaceae</taxon>
        <taxon>Rugosimonospora</taxon>
    </lineage>
</organism>
<dbReference type="SMART" id="SM01012">
    <property type="entry name" value="ANTAR"/>
    <property type="match status" value="1"/>
</dbReference>
<dbReference type="Pfam" id="PF03861">
    <property type="entry name" value="ANTAR"/>
    <property type="match status" value="1"/>
</dbReference>
<dbReference type="InterPro" id="IPR029016">
    <property type="entry name" value="GAF-like_dom_sf"/>
</dbReference>
<evidence type="ECO:0000256" key="1">
    <source>
        <dbReference type="ARBA" id="ARBA00023015"/>
    </source>
</evidence>
<proteinExistence type="predicted"/>
<comment type="caution">
    <text evidence="4">The sequence shown here is derived from an EMBL/GenBank/DDBJ whole genome shotgun (WGS) entry which is preliminary data.</text>
</comment>
<name>A0ABP9RUQ0_9ACTN</name>
<evidence type="ECO:0000313" key="5">
    <source>
        <dbReference type="Proteomes" id="UP001501570"/>
    </source>
</evidence>
<evidence type="ECO:0000259" key="3">
    <source>
        <dbReference type="SMART" id="SM01012"/>
    </source>
</evidence>
<dbReference type="SUPFAM" id="SSF55781">
    <property type="entry name" value="GAF domain-like"/>
    <property type="match status" value="1"/>
</dbReference>
<gene>
    <name evidence="4" type="ORF">GCM10023322_32480</name>
</gene>
<dbReference type="Proteomes" id="UP001501570">
    <property type="component" value="Unassembled WGS sequence"/>
</dbReference>